<dbReference type="SUPFAM" id="SSF56672">
    <property type="entry name" value="DNA/RNA polymerases"/>
    <property type="match status" value="1"/>
</dbReference>
<dbReference type="Pfam" id="PF07727">
    <property type="entry name" value="RVT_2"/>
    <property type="match status" value="1"/>
</dbReference>
<dbReference type="GO" id="GO:0046872">
    <property type="term" value="F:metal ion binding"/>
    <property type="evidence" value="ECO:0007669"/>
    <property type="project" value="UniProtKB-KW"/>
</dbReference>
<dbReference type="InterPro" id="IPR013103">
    <property type="entry name" value="RVT_2"/>
</dbReference>
<feature type="domain" description="Retroviral polymerase SH3-like" evidence="6">
    <location>
        <begin position="660"/>
        <end position="713"/>
    </location>
</feature>
<reference evidence="7" key="1">
    <citation type="journal article" date="2019" name="Sci. Rep.">
        <title>Draft genome of Tanacetum cinerariifolium, the natural source of mosquito coil.</title>
        <authorList>
            <person name="Yamashiro T."/>
            <person name="Shiraishi A."/>
            <person name="Satake H."/>
            <person name="Nakayama K."/>
        </authorList>
    </citation>
    <scope>NUCLEOTIDE SEQUENCE</scope>
</reference>
<protein>
    <recommendedName>
        <fullName evidence="8">Retrovirus-related Pol polyprotein from transposon TNT 1-94</fullName>
    </recommendedName>
</protein>
<evidence type="ECO:0000256" key="2">
    <source>
        <dbReference type="ARBA" id="ARBA00022801"/>
    </source>
</evidence>
<keyword evidence="1" id="KW-0479">Metal-binding</keyword>
<feature type="domain" description="Reverse transcriptase Ty1/copia-type" evidence="4">
    <location>
        <begin position="890"/>
        <end position="1057"/>
    </location>
</feature>
<evidence type="ECO:0000256" key="3">
    <source>
        <dbReference type="SAM" id="MobiDB-lite"/>
    </source>
</evidence>
<dbReference type="PANTHER" id="PTHR42648:SF18">
    <property type="entry name" value="RETROTRANSPOSON, UNCLASSIFIED-LIKE PROTEIN"/>
    <property type="match status" value="1"/>
</dbReference>
<dbReference type="AlphaFoldDB" id="A0A6L2LK18"/>
<gene>
    <name evidence="7" type="ORF">Tci_034154</name>
</gene>
<evidence type="ECO:0000259" key="4">
    <source>
        <dbReference type="Pfam" id="PF07727"/>
    </source>
</evidence>
<dbReference type="CDD" id="cd09272">
    <property type="entry name" value="RNase_HI_RT_Ty1"/>
    <property type="match status" value="1"/>
</dbReference>
<dbReference type="InterPro" id="IPR043502">
    <property type="entry name" value="DNA/RNA_pol_sf"/>
</dbReference>
<dbReference type="InterPro" id="IPR039537">
    <property type="entry name" value="Retrotran_Ty1/copia-like"/>
</dbReference>
<dbReference type="Gene3D" id="3.30.420.10">
    <property type="entry name" value="Ribonuclease H-like superfamily/Ribonuclease H"/>
    <property type="match status" value="1"/>
</dbReference>
<dbReference type="InterPro" id="IPR025724">
    <property type="entry name" value="GAG-pre-integrase_dom"/>
</dbReference>
<sequence>MTAGSSRPYASGSSGALGKQRVIVCYNYKGEGHMSKQCTKPKRKRDAKWFKDKVLLIQAQANGQVLQEEELEFLTDPGTAETSSNQNVVTNNAAYQADDLDAYDSDCDELNSAKIALMANLSHYGSDNLAENLILPVLQDDLILSVIEQLKTQVVNCTKINQDNKQVNDLLTAELESVIEKSNAIVIHDSEETLLLVKESRSKMIEKQNDPKMAEKKVITKPIDYAVLNQLSKDLETHFVPQTKLLAEQAFWSHYSMQPEEPNLSASTTIEEVPKELPKVSLSACMNVDVCESCVTIETEHQNNFIHKECYDTLFHKFNTLEKHCISLEVDHQLKKEIFHRNTSFSQESAPTFAELFKINELKAQSQAKDTVILKLKEKLQSLNGDVKERKKKVLVITALKESLSKLKGKNVVNEDVPLHSIDPELLKIDVAPLAPKLRKNRIFHTYHIRHTLKEAATLKEIVESDRLINPLNTSLDYACNTQSASKTKSWLWHHRLSYLNFGAINHLARQGLVRGLSKLKFEKDHLCSACVMGKSMKKSHKPKSEDTNQEKLNLLHIDLCGPMHVESVNGKKYILVIVDDYSRFTWVKFLRSKDEAPDFIIKFLRMIQVRLKVPVRQAVATACFTQNRSIIRLRHRKPPYKLLHNKLPDLSFFHVFGALCYLTNDSENLGKLQPKADIGIFIGYAPTKKAFRIYNRHTRRIVETIHVGFHELTAMASEHCSSGPTLHEMTPATISSGLVQKSSSSTPYVPPSRNDWDLLFQPMFNELLNPPPSVDHQAPKVIAPIDNVIPQVQDDSTGSPSSITVDQDAPSVSKSHTTTEIQSTVIPQEVEEDNLDIEVAYIGNDLLLGVPITEVTSAQSSSMTYKEALTQSCWIEVIQEELNEFEQLEVWELVPRLDKVMVITLKWIYKVKIDELGGILKNKARLVACGYRQEEGINFEESFVPVARLEAIRIFLAYAAHKNMVVYQMDVKTAFLNGNLREEVYVSQPDEFVDQDNPNHVYKLKKALYGLKQALRAWYDMLSSFLISHDFSKGSVDPTLFIRRNGNDLLLISQSPRGVFINQSKYALESLKKYGFESCDPVDTPMVEKSKLDEDKEGEAVDSSHYRGMIGTLLYLTASRPDLQFAIYMCAQYQAPPTEKHDSSVAITAFADTDHAGCQDTRRSTSGSVQFLGERLISWSSKRQKSAAISSTEAEYIALSRCYAQILWI</sequence>
<evidence type="ECO:0000259" key="5">
    <source>
        <dbReference type="Pfam" id="PF13976"/>
    </source>
</evidence>
<feature type="region of interest" description="Disordered" evidence="3">
    <location>
        <begin position="795"/>
        <end position="820"/>
    </location>
</feature>
<dbReference type="GO" id="GO:0003676">
    <property type="term" value="F:nucleic acid binding"/>
    <property type="evidence" value="ECO:0007669"/>
    <property type="project" value="InterPro"/>
</dbReference>
<dbReference type="Pfam" id="PF25597">
    <property type="entry name" value="SH3_retrovirus"/>
    <property type="match status" value="1"/>
</dbReference>
<dbReference type="InterPro" id="IPR057670">
    <property type="entry name" value="SH3_retrovirus"/>
</dbReference>
<evidence type="ECO:0008006" key="8">
    <source>
        <dbReference type="Google" id="ProtNLM"/>
    </source>
</evidence>
<evidence type="ECO:0000256" key="1">
    <source>
        <dbReference type="ARBA" id="ARBA00022723"/>
    </source>
</evidence>
<dbReference type="SUPFAM" id="SSF53098">
    <property type="entry name" value="Ribonuclease H-like"/>
    <property type="match status" value="1"/>
</dbReference>
<dbReference type="InterPro" id="IPR012337">
    <property type="entry name" value="RNaseH-like_sf"/>
</dbReference>
<dbReference type="EMBL" id="BKCJ010004629">
    <property type="protein sequence ID" value="GEU62176.1"/>
    <property type="molecule type" value="Genomic_DNA"/>
</dbReference>
<dbReference type="GO" id="GO:0016787">
    <property type="term" value="F:hydrolase activity"/>
    <property type="evidence" value="ECO:0007669"/>
    <property type="project" value="UniProtKB-KW"/>
</dbReference>
<keyword evidence="2" id="KW-0378">Hydrolase</keyword>
<dbReference type="Pfam" id="PF13976">
    <property type="entry name" value="gag_pre-integrs"/>
    <property type="match status" value="1"/>
</dbReference>
<organism evidence="7">
    <name type="scientific">Tanacetum cinerariifolium</name>
    <name type="common">Dalmatian daisy</name>
    <name type="synonym">Chrysanthemum cinerariifolium</name>
    <dbReference type="NCBI Taxonomy" id="118510"/>
    <lineage>
        <taxon>Eukaryota</taxon>
        <taxon>Viridiplantae</taxon>
        <taxon>Streptophyta</taxon>
        <taxon>Embryophyta</taxon>
        <taxon>Tracheophyta</taxon>
        <taxon>Spermatophyta</taxon>
        <taxon>Magnoliopsida</taxon>
        <taxon>eudicotyledons</taxon>
        <taxon>Gunneridae</taxon>
        <taxon>Pentapetalae</taxon>
        <taxon>asterids</taxon>
        <taxon>campanulids</taxon>
        <taxon>Asterales</taxon>
        <taxon>Asteraceae</taxon>
        <taxon>Asteroideae</taxon>
        <taxon>Anthemideae</taxon>
        <taxon>Anthemidinae</taxon>
        <taxon>Tanacetum</taxon>
    </lineage>
</organism>
<feature type="domain" description="GAG-pre-integrase" evidence="5">
    <location>
        <begin position="480"/>
        <end position="536"/>
    </location>
</feature>
<accession>A0A6L2LK18</accession>
<dbReference type="PANTHER" id="PTHR42648">
    <property type="entry name" value="TRANSPOSASE, PUTATIVE-RELATED"/>
    <property type="match status" value="1"/>
</dbReference>
<evidence type="ECO:0000259" key="6">
    <source>
        <dbReference type="Pfam" id="PF25597"/>
    </source>
</evidence>
<evidence type="ECO:0000313" key="7">
    <source>
        <dbReference type="EMBL" id="GEU62176.1"/>
    </source>
</evidence>
<name>A0A6L2LK18_TANCI</name>
<dbReference type="InterPro" id="IPR036397">
    <property type="entry name" value="RNaseH_sf"/>
</dbReference>
<comment type="caution">
    <text evidence="7">The sequence shown here is derived from an EMBL/GenBank/DDBJ whole genome shotgun (WGS) entry which is preliminary data.</text>
</comment>
<proteinExistence type="predicted"/>